<feature type="region of interest" description="Disordered" evidence="1">
    <location>
        <begin position="228"/>
        <end position="251"/>
    </location>
</feature>
<dbReference type="EMBL" id="ML003814">
    <property type="protein sequence ID" value="RKP33492.1"/>
    <property type="molecule type" value="Genomic_DNA"/>
</dbReference>
<feature type="compositionally biased region" description="Polar residues" evidence="1">
    <location>
        <begin position="65"/>
        <end position="77"/>
    </location>
</feature>
<evidence type="ECO:0000313" key="3">
    <source>
        <dbReference type="Proteomes" id="UP000268162"/>
    </source>
</evidence>
<feature type="compositionally biased region" description="Basic and acidic residues" evidence="1">
    <location>
        <begin position="53"/>
        <end position="64"/>
    </location>
</feature>
<name>A0A4P9ZLL9_9FUNG</name>
<dbReference type="Proteomes" id="UP000268162">
    <property type="component" value="Unassembled WGS sequence"/>
</dbReference>
<sequence>MGDSPKHKTMLTQLTDLDDHDLDEQAGLFLRPNDVTPGQAYSVESDPNAPLAAREDGGAHDDYQRSSASIPASQPNARTVHATPFFQPSQVFPDMMDIASMVDRSAGLYSPNASHRLSRLSTYGWNGTTASSMCLNQYAPPSVPATPSTTLPPSDPPLFPRVTSVPQSEESPHDSPSDDKTSQSPTPFERDSSVSLVQGKMALSDNESAATLMPPSEAPVIISSALSRTPDVTGKRPGLHPQLTIGIDGFD</sequence>
<proteinExistence type="predicted"/>
<dbReference type="AlphaFoldDB" id="A0A4P9ZLL9"/>
<evidence type="ECO:0000313" key="2">
    <source>
        <dbReference type="EMBL" id="RKP33492.1"/>
    </source>
</evidence>
<feature type="compositionally biased region" description="Basic and acidic residues" evidence="1">
    <location>
        <begin position="170"/>
        <end position="181"/>
    </location>
</feature>
<keyword evidence="3" id="KW-1185">Reference proteome</keyword>
<reference evidence="3" key="1">
    <citation type="journal article" date="2018" name="Nat. Microbiol.">
        <title>Leveraging single-cell genomics to expand the fungal tree of life.</title>
        <authorList>
            <person name="Ahrendt S.R."/>
            <person name="Quandt C.A."/>
            <person name="Ciobanu D."/>
            <person name="Clum A."/>
            <person name="Salamov A."/>
            <person name="Andreopoulos B."/>
            <person name="Cheng J.F."/>
            <person name="Woyke T."/>
            <person name="Pelin A."/>
            <person name="Henrissat B."/>
            <person name="Reynolds N.K."/>
            <person name="Benny G.L."/>
            <person name="Smith M.E."/>
            <person name="James T.Y."/>
            <person name="Grigoriev I.V."/>
        </authorList>
    </citation>
    <scope>NUCLEOTIDE SEQUENCE [LARGE SCALE GENOMIC DNA]</scope>
    <source>
        <strain evidence="3">RSA 468</strain>
    </source>
</reference>
<protein>
    <submittedName>
        <fullName evidence="2">Uncharacterized protein</fullName>
    </submittedName>
</protein>
<feature type="region of interest" description="Disordered" evidence="1">
    <location>
        <begin position="1"/>
        <end position="77"/>
    </location>
</feature>
<gene>
    <name evidence="2" type="ORF">BJ085DRAFT_40061</name>
</gene>
<accession>A0A4P9ZLL9</accession>
<evidence type="ECO:0000256" key="1">
    <source>
        <dbReference type="SAM" id="MobiDB-lite"/>
    </source>
</evidence>
<feature type="region of interest" description="Disordered" evidence="1">
    <location>
        <begin position="141"/>
        <end position="194"/>
    </location>
</feature>
<organism evidence="2 3">
    <name type="scientific">Dimargaris cristalligena</name>
    <dbReference type="NCBI Taxonomy" id="215637"/>
    <lineage>
        <taxon>Eukaryota</taxon>
        <taxon>Fungi</taxon>
        <taxon>Fungi incertae sedis</taxon>
        <taxon>Zoopagomycota</taxon>
        <taxon>Kickxellomycotina</taxon>
        <taxon>Dimargaritomycetes</taxon>
        <taxon>Dimargaritales</taxon>
        <taxon>Dimargaritaceae</taxon>
        <taxon>Dimargaris</taxon>
    </lineage>
</organism>